<dbReference type="Proteomes" id="UP000075604">
    <property type="component" value="Unassembled WGS sequence"/>
</dbReference>
<reference evidence="3 4" key="1">
    <citation type="submission" date="2014-02" db="EMBL/GenBank/DDBJ databases">
        <title>The small core and large imbalanced accessory genome model reveals a collaborative survival strategy of Sorangium cellulosum strains in nature.</title>
        <authorList>
            <person name="Han K."/>
            <person name="Peng R."/>
            <person name="Blom J."/>
            <person name="Li Y.-Z."/>
        </authorList>
    </citation>
    <scope>NUCLEOTIDE SEQUENCE [LARGE SCALE GENOMIC DNA]</scope>
    <source>
        <strain evidence="3 4">So0157-18</strain>
    </source>
</reference>
<feature type="domain" description="DUF6531" evidence="2">
    <location>
        <begin position="86"/>
        <end position="152"/>
    </location>
</feature>
<feature type="region of interest" description="Disordered" evidence="1">
    <location>
        <begin position="1"/>
        <end position="91"/>
    </location>
</feature>
<evidence type="ECO:0000313" key="4">
    <source>
        <dbReference type="Proteomes" id="UP000075604"/>
    </source>
</evidence>
<dbReference type="EMBL" id="JELX01001235">
    <property type="protein sequence ID" value="KYF59681.1"/>
    <property type="molecule type" value="Genomic_DNA"/>
</dbReference>
<sequence>MARTAPVPNIPAIPGMNPGTWIMGGGGGGGGGNGRGGRGRGGKQGAGGENGGSGASGGGKDAGSCGQGSGGGCPNPSHGGRGTQAGDPVDPITGRVYTTAAVDLALPGTIPLILTRSYSSSLAHEDLGLGFGWTHALAWTIDERRRSILVIEPGANPTETPRPAEGASVRLPCGKLTRHPWGYAIDRNGLAYLFGEVEGSRWKLSRIVDRRGNAISLHYERGKLATVLDSVGRVVTVRRHPDGHIAAFEVKNAKAQGRRVSFRTYLYNDRGDLVAAVDGEGQPTRYEYDVDHRLLRRAEPGGLVAEFRYDQDGRCYESWCHREGNDGLDASIPEFLADHTTRAKGFLHVRLEYGPDSTEVVTSRGIRRVHGNAIDQPTLVTWSRGVHSYTYDDAGEPTQYIDALGHVTRAERDSEGRLLRSVDPTGAVTDYVHDGRGDVVEMRDALGGVVRYERDAWGDVLSVHDELGLVVAFAYDPRGLLVTATLPNGGVTRMEYDTLANRTSVVEPHGATRHIRHDYLGRVVGFTDERGLQTFFTYDACGRTRSMRTPGGAEVVYEYDADGNVSRLLDADGRASLLRWGGIGVVTEVVRTDGQIVRYRYDREQALARIINEAGEEHVYERDTEGRIVGERTFDGRAISYRLDAMGQILAIREDARLTELNYDPCGRLVGRSFSDGRVERIEYDALGRVLLVESDDSACEYTYDARGRILRERLVDRGVTTTVETAYDVMGKAVRAEGSFGAIAVERDVAGRPVRIHHGDIAPIQLRYDPTGRVVEQVLPGGGRIAQGFTPDGMLARVQVLSPRATPHVGPGEPAWVGQIPLGQTFARSYHYSPASLLAAVDDASGVRVELRRDANGRVAEKRRVQGAQHAVDESYGYGASGDLYEPTVPREYASGGRLVRRGEVEYAYDALGRVSHKRAPDGKAWSFIWADDDQLMAVRLPDGRTVRFAYDPFARRTEKRVERAGRVESVTRYAWYGDALVREIHETAREAGEPIVQERTYVVLPGTVLPLAQRETRAGQPPELLYYVEGPNGAPEALVANDGALLETLAPTLYGRVDGEPRTPLRFPGQYADEETGLHYNRNRYYDPETGCYLSPEPLRIEGSLKPYAYVDNMPVEHVDIDALVRCTLTRTVGDPITRSSGGSPSRLHPAVERALPRQPARHPMEPQPAEQCAEPHVLSDHLREWEQRTGRSCTPGQPGWRRNLRAALGEVQGMESETGTSNIPACPNCSQLIPRLWTMAGRKPPRPSEVGGAMNPQNPTYHDNPSNRLTRPNRPGGIHNVGTWRVVGDRFERVT</sequence>
<evidence type="ECO:0000259" key="2">
    <source>
        <dbReference type="Pfam" id="PF20148"/>
    </source>
</evidence>
<dbReference type="PANTHER" id="PTHR32305">
    <property type="match status" value="1"/>
</dbReference>
<feature type="compositionally biased region" description="Gly residues" evidence="1">
    <location>
        <begin position="42"/>
        <end position="83"/>
    </location>
</feature>
<accession>A0A150PV94</accession>
<name>A0A150PV94_SORCE</name>
<protein>
    <recommendedName>
        <fullName evidence="2">DUF6531 domain-containing protein</fullName>
    </recommendedName>
</protein>
<evidence type="ECO:0000256" key="1">
    <source>
        <dbReference type="SAM" id="MobiDB-lite"/>
    </source>
</evidence>
<dbReference type="Pfam" id="PF14431">
    <property type="entry name" value="YwqJ-deaminase"/>
    <property type="match status" value="1"/>
</dbReference>
<dbReference type="Pfam" id="PF20148">
    <property type="entry name" value="DUF6531"/>
    <property type="match status" value="1"/>
</dbReference>
<dbReference type="InterPro" id="IPR025968">
    <property type="entry name" value="YwqJ_deaminase"/>
</dbReference>
<feature type="compositionally biased region" description="Polar residues" evidence="1">
    <location>
        <begin position="1258"/>
        <end position="1273"/>
    </location>
</feature>
<dbReference type="NCBIfam" id="TIGR01643">
    <property type="entry name" value="YD_repeat_2x"/>
    <property type="match status" value="9"/>
</dbReference>
<comment type="caution">
    <text evidence="3">The sequence shown here is derived from an EMBL/GenBank/DDBJ whole genome shotgun (WGS) entry which is preliminary data.</text>
</comment>
<proteinExistence type="predicted"/>
<dbReference type="Gene3D" id="2.180.10.10">
    <property type="entry name" value="RHS repeat-associated core"/>
    <property type="match status" value="3"/>
</dbReference>
<dbReference type="InterPro" id="IPR050708">
    <property type="entry name" value="T6SS_VgrG/RHS"/>
</dbReference>
<feature type="region of interest" description="Disordered" evidence="1">
    <location>
        <begin position="1246"/>
        <end position="1284"/>
    </location>
</feature>
<dbReference type="Pfam" id="PF05593">
    <property type="entry name" value="RHS_repeat"/>
    <property type="match status" value="3"/>
</dbReference>
<feature type="compositionally biased region" description="Gly residues" evidence="1">
    <location>
        <begin position="22"/>
        <end position="36"/>
    </location>
</feature>
<dbReference type="InterPro" id="IPR006530">
    <property type="entry name" value="YD"/>
</dbReference>
<organism evidence="3 4">
    <name type="scientific">Sorangium cellulosum</name>
    <name type="common">Polyangium cellulosum</name>
    <dbReference type="NCBI Taxonomy" id="56"/>
    <lineage>
        <taxon>Bacteria</taxon>
        <taxon>Pseudomonadati</taxon>
        <taxon>Myxococcota</taxon>
        <taxon>Polyangia</taxon>
        <taxon>Polyangiales</taxon>
        <taxon>Polyangiaceae</taxon>
        <taxon>Sorangium</taxon>
    </lineage>
</organism>
<dbReference type="InterPro" id="IPR045351">
    <property type="entry name" value="DUF6531"/>
</dbReference>
<dbReference type="PANTHER" id="PTHR32305:SF15">
    <property type="entry name" value="PROTEIN RHSA-RELATED"/>
    <property type="match status" value="1"/>
</dbReference>
<dbReference type="NCBIfam" id="TIGR03696">
    <property type="entry name" value="Rhs_assc_core"/>
    <property type="match status" value="1"/>
</dbReference>
<gene>
    <name evidence="3" type="ORF">BE04_26465</name>
</gene>
<evidence type="ECO:0000313" key="3">
    <source>
        <dbReference type="EMBL" id="KYF59681.1"/>
    </source>
</evidence>
<dbReference type="InterPro" id="IPR031325">
    <property type="entry name" value="RHS_repeat"/>
</dbReference>
<dbReference type="InterPro" id="IPR022385">
    <property type="entry name" value="Rhs_assc_core"/>
</dbReference>